<dbReference type="RefSeq" id="WP_048432255.1">
    <property type="nucleotide sequence ID" value="NZ_LWHQ01000011.1"/>
</dbReference>
<evidence type="ECO:0000313" key="2">
    <source>
        <dbReference type="Proteomes" id="UP000078316"/>
    </source>
</evidence>
<dbReference type="EMBL" id="LWHQ01000011">
    <property type="protein sequence ID" value="OAS26341.1"/>
    <property type="molecule type" value="Genomic_DNA"/>
</dbReference>
<comment type="caution">
    <text evidence="1">The sequence shown here is derived from an EMBL/GenBank/DDBJ whole genome shotgun (WGS) entry which is preliminary data.</text>
</comment>
<dbReference type="AlphaFoldDB" id="A0A179SHH7"/>
<gene>
    <name evidence="1" type="ORF">A5481_06395</name>
</gene>
<sequence>MTDPATASALAQLSALARNMGLTHDELIQILTEVDEAAATEDRDVPMAERLIAARARVMSAGLR</sequence>
<proteinExistence type="predicted"/>
<accession>A0A179SHH7</accession>
<dbReference type="Proteomes" id="UP000078316">
    <property type="component" value="Unassembled WGS sequence"/>
</dbReference>
<protein>
    <submittedName>
        <fullName evidence="1">Uncharacterized protein</fullName>
    </submittedName>
</protein>
<name>A0A179SHH7_9HYPH</name>
<reference evidence="1 2" key="1">
    <citation type="submission" date="2016-04" db="EMBL/GenBank/DDBJ databases">
        <authorList>
            <person name="Evans L.H."/>
            <person name="Alamgir A."/>
            <person name="Owens N."/>
            <person name="Weber N.D."/>
            <person name="Virtaneva K."/>
            <person name="Barbian K."/>
            <person name="Babar A."/>
            <person name="Rosenke K."/>
        </authorList>
    </citation>
    <scope>NUCLEOTIDE SEQUENCE [LARGE SCALE GENOMIC DNA]</scope>
    <source>
        <strain evidence="1 2">PMB02</strain>
    </source>
</reference>
<evidence type="ECO:0000313" key="1">
    <source>
        <dbReference type="EMBL" id="OAS26341.1"/>
    </source>
</evidence>
<organism evidence="1 2">
    <name type="scientific">Methylobacterium platani</name>
    <dbReference type="NCBI Taxonomy" id="427683"/>
    <lineage>
        <taxon>Bacteria</taxon>
        <taxon>Pseudomonadati</taxon>
        <taxon>Pseudomonadota</taxon>
        <taxon>Alphaproteobacteria</taxon>
        <taxon>Hyphomicrobiales</taxon>
        <taxon>Methylobacteriaceae</taxon>
        <taxon>Methylobacterium</taxon>
    </lineage>
</organism>